<dbReference type="EMBL" id="MU128933">
    <property type="protein sequence ID" value="KAF9517240.1"/>
    <property type="molecule type" value="Genomic_DNA"/>
</dbReference>
<keyword evidence="4 8" id="KW-0853">WD repeat</keyword>
<dbReference type="Gene3D" id="2.130.10.10">
    <property type="entry name" value="YVTN repeat-like/Quinoprotein amine dehydrogenase"/>
    <property type="match status" value="1"/>
</dbReference>
<evidence type="ECO:0000313" key="11">
    <source>
        <dbReference type="EMBL" id="KAF9517240.1"/>
    </source>
</evidence>
<evidence type="ECO:0000313" key="12">
    <source>
        <dbReference type="Proteomes" id="UP000886523"/>
    </source>
</evidence>
<feature type="repeat" description="WD" evidence="8">
    <location>
        <begin position="123"/>
        <end position="164"/>
    </location>
</feature>
<evidence type="ECO:0000256" key="7">
    <source>
        <dbReference type="ARBA" id="ARBA00023235"/>
    </source>
</evidence>
<dbReference type="CDD" id="cd01927">
    <property type="entry name" value="cyclophilin_WD40"/>
    <property type="match status" value="1"/>
</dbReference>
<evidence type="ECO:0000256" key="5">
    <source>
        <dbReference type="ARBA" id="ARBA00022737"/>
    </source>
</evidence>
<protein>
    <recommendedName>
        <fullName evidence="3">peptidylprolyl isomerase</fullName>
        <ecNumber evidence="3">5.2.1.8</ecNumber>
    </recommendedName>
</protein>
<keyword evidence="5" id="KW-0677">Repeat</keyword>
<dbReference type="PRINTS" id="PR00153">
    <property type="entry name" value="CSAPPISMRASE"/>
</dbReference>
<dbReference type="GO" id="GO:0003755">
    <property type="term" value="F:peptidyl-prolyl cis-trans isomerase activity"/>
    <property type="evidence" value="ECO:0007669"/>
    <property type="project" value="UniProtKB-KW"/>
</dbReference>
<dbReference type="PROSITE" id="PS50072">
    <property type="entry name" value="CSA_PPIASE_2"/>
    <property type="match status" value="1"/>
</dbReference>
<evidence type="ECO:0000256" key="6">
    <source>
        <dbReference type="ARBA" id="ARBA00023110"/>
    </source>
</evidence>
<dbReference type="InterPro" id="IPR044666">
    <property type="entry name" value="Cyclophilin_A-like"/>
</dbReference>
<evidence type="ECO:0000259" key="10">
    <source>
        <dbReference type="PROSITE" id="PS50072"/>
    </source>
</evidence>
<dbReference type="AlphaFoldDB" id="A0A9P6E0M3"/>
<keyword evidence="6" id="KW-0697">Rotamase</keyword>
<dbReference type="PANTHER" id="PTHR45625:SF4">
    <property type="entry name" value="PEPTIDYLPROLYL ISOMERASE DOMAIN AND WD REPEAT-CONTAINING PROTEIN 1"/>
    <property type="match status" value="1"/>
</dbReference>
<dbReference type="SMART" id="SM00320">
    <property type="entry name" value="WD40"/>
    <property type="match status" value="5"/>
</dbReference>
<comment type="similarity">
    <text evidence="2">Belongs to the cyclophilin-type PPIase family.</text>
</comment>
<dbReference type="Proteomes" id="UP000886523">
    <property type="component" value="Unassembled WGS sequence"/>
</dbReference>
<name>A0A9P6E0M3_9AGAM</name>
<dbReference type="FunFam" id="2.40.100.10:FF:000003">
    <property type="entry name" value="Peptidylprolyl isomerase domain and WD repeat-containing 1"/>
    <property type="match status" value="1"/>
</dbReference>
<dbReference type="InterPro" id="IPR036322">
    <property type="entry name" value="WD40_repeat_dom_sf"/>
</dbReference>
<dbReference type="Pfam" id="PF00160">
    <property type="entry name" value="Pro_isomerase"/>
    <property type="match status" value="1"/>
</dbReference>
<evidence type="ECO:0000256" key="9">
    <source>
        <dbReference type="SAM" id="MobiDB-lite"/>
    </source>
</evidence>
<comment type="caution">
    <text evidence="11">The sequence shown here is derived from an EMBL/GenBank/DDBJ whole genome shotgun (WGS) entry which is preliminary data.</text>
</comment>
<dbReference type="SUPFAM" id="SSF50978">
    <property type="entry name" value="WD40 repeat-like"/>
    <property type="match status" value="1"/>
</dbReference>
<accession>A0A9P6E0M3</accession>
<evidence type="ECO:0000256" key="2">
    <source>
        <dbReference type="ARBA" id="ARBA00007365"/>
    </source>
</evidence>
<dbReference type="SUPFAM" id="SSF50891">
    <property type="entry name" value="Cyclophilin-like"/>
    <property type="match status" value="1"/>
</dbReference>
<feature type="region of interest" description="Disordered" evidence="9">
    <location>
        <begin position="1"/>
        <end position="57"/>
    </location>
</feature>
<dbReference type="PANTHER" id="PTHR45625">
    <property type="entry name" value="PEPTIDYL-PROLYL CIS-TRANS ISOMERASE-RELATED"/>
    <property type="match status" value="1"/>
</dbReference>
<dbReference type="Pfam" id="PF00400">
    <property type="entry name" value="WD40"/>
    <property type="match status" value="1"/>
</dbReference>
<evidence type="ECO:0000256" key="4">
    <source>
        <dbReference type="ARBA" id="ARBA00022574"/>
    </source>
</evidence>
<dbReference type="Gene3D" id="2.40.100.10">
    <property type="entry name" value="Cyclophilin-like"/>
    <property type="match status" value="1"/>
</dbReference>
<proteinExistence type="inferred from homology"/>
<comment type="catalytic activity">
    <reaction evidence="1">
        <text>[protein]-peptidylproline (omega=180) = [protein]-peptidylproline (omega=0)</text>
        <dbReference type="Rhea" id="RHEA:16237"/>
        <dbReference type="Rhea" id="RHEA-COMP:10747"/>
        <dbReference type="Rhea" id="RHEA-COMP:10748"/>
        <dbReference type="ChEBI" id="CHEBI:83833"/>
        <dbReference type="ChEBI" id="CHEBI:83834"/>
        <dbReference type="EC" id="5.2.1.8"/>
    </reaction>
</comment>
<dbReference type="InterPro" id="IPR001680">
    <property type="entry name" value="WD40_rpt"/>
</dbReference>
<evidence type="ECO:0000256" key="3">
    <source>
        <dbReference type="ARBA" id="ARBA00013194"/>
    </source>
</evidence>
<keyword evidence="7" id="KW-0413">Isomerase</keyword>
<dbReference type="OrthoDB" id="10264753at2759"/>
<gene>
    <name evidence="11" type="ORF">BS47DRAFT_1371455</name>
</gene>
<evidence type="ECO:0000256" key="8">
    <source>
        <dbReference type="PROSITE-ProRule" id="PRU00221"/>
    </source>
</evidence>
<feature type="domain" description="PPIase cyclophilin-type" evidence="10">
    <location>
        <begin position="500"/>
        <end position="654"/>
    </location>
</feature>
<organism evidence="11 12">
    <name type="scientific">Hydnum rufescens UP504</name>
    <dbReference type="NCBI Taxonomy" id="1448309"/>
    <lineage>
        <taxon>Eukaryota</taxon>
        <taxon>Fungi</taxon>
        <taxon>Dikarya</taxon>
        <taxon>Basidiomycota</taxon>
        <taxon>Agaricomycotina</taxon>
        <taxon>Agaricomycetes</taxon>
        <taxon>Cantharellales</taxon>
        <taxon>Hydnaceae</taxon>
        <taxon>Hydnum</taxon>
    </lineage>
</organism>
<dbReference type="InterPro" id="IPR015943">
    <property type="entry name" value="WD40/YVTN_repeat-like_dom_sf"/>
</dbReference>
<dbReference type="FunFam" id="2.130.10.10:FF:000450">
    <property type="entry name" value="Peptidylprolyl isomerase domain and WD-repeat protein 1"/>
    <property type="match status" value="1"/>
</dbReference>
<sequence length="655" mass="73340">MAQDELVALGKRSRSPSPTGNGPEAPQSYPPQIDDDDDDIGPMPMPEAADSVAPKKKRKVLPHERLFLDHLPSADRYSKSFMHRDVLNFVTITKTDFLITTSVDGHLKLWKKQETGIEFVKHYRAHLASIVGVAASADGTLFASIAEDGSAKVFDVINFDMINMIKLGFAPLTCCWVHRRGQAQSLLAISDKDSSVIHIYDGRGDGKALETLQSLHRSPVHLMVYTDRYDTVISADQAGFVEYWQPREPYEPPHHVPGMWKFKSSTDLYEFKKTKSTPTSLTFAPSSSHFATVSHPSLQIRIFNFLTGKMTRKYDESMSAVQEMQQAGTAIYKVDDMDFGRRLAVERELEKDLKAGATMNAVWDESGNLLMYPTMLGIKVVNTLNNRVVRLLGKDETGRWLNLSLYQGAPARKGLTTIAMAASSNPILQVKEARDPTLFCTAFKRPRFYMFTRQEPEYILAFPRLMNKGQGDRDVFNEKPTREEQTLATTTGPSNAPSPFAQSAVIHTTMGDIHMTLFPQHAPKAVENFVGHARDGYFENIIIHRVIKKFMIQTGDPLGDGTGGTSIWGREFEDEFSDALKHDRPYTVSMANAGPNTNGSQFFITTTVTPWLDKKHTIFGRVTSGLEVVHAIENTRTNKVDKPLEDIRMISVDVE</sequence>
<evidence type="ECO:0000256" key="1">
    <source>
        <dbReference type="ARBA" id="ARBA00000971"/>
    </source>
</evidence>
<dbReference type="PROSITE" id="PS50082">
    <property type="entry name" value="WD_REPEATS_2"/>
    <property type="match status" value="1"/>
</dbReference>
<keyword evidence="12" id="KW-1185">Reference proteome</keyword>
<reference evidence="11" key="1">
    <citation type="journal article" date="2020" name="Nat. Commun.">
        <title>Large-scale genome sequencing of mycorrhizal fungi provides insights into the early evolution of symbiotic traits.</title>
        <authorList>
            <person name="Miyauchi S."/>
            <person name="Kiss E."/>
            <person name="Kuo A."/>
            <person name="Drula E."/>
            <person name="Kohler A."/>
            <person name="Sanchez-Garcia M."/>
            <person name="Morin E."/>
            <person name="Andreopoulos B."/>
            <person name="Barry K.W."/>
            <person name="Bonito G."/>
            <person name="Buee M."/>
            <person name="Carver A."/>
            <person name="Chen C."/>
            <person name="Cichocki N."/>
            <person name="Clum A."/>
            <person name="Culley D."/>
            <person name="Crous P.W."/>
            <person name="Fauchery L."/>
            <person name="Girlanda M."/>
            <person name="Hayes R.D."/>
            <person name="Keri Z."/>
            <person name="LaButti K."/>
            <person name="Lipzen A."/>
            <person name="Lombard V."/>
            <person name="Magnuson J."/>
            <person name="Maillard F."/>
            <person name="Murat C."/>
            <person name="Nolan M."/>
            <person name="Ohm R.A."/>
            <person name="Pangilinan J."/>
            <person name="Pereira M.F."/>
            <person name="Perotto S."/>
            <person name="Peter M."/>
            <person name="Pfister S."/>
            <person name="Riley R."/>
            <person name="Sitrit Y."/>
            <person name="Stielow J.B."/>
            <person name="Szollosi G."/>
            <person name="Zifcakova L."/>
            <person name="Stursova M."/>
            <person name="Spatafora J.W."/>
            <person name="Tedersoo L."/>
            <person name="Vaario L.M."/>
            <person name="Yamada A."/>
            <person name="Yan M."/>
            <person name="Wang P."/>
            <person name="Xu J."/>
            <person name="Bruns T."/>
            <person name="Baldrian P."/>
            <person name="Vilgalys R."/>
            <person name="Dunand C."/>
            <person name="Henrissat B."/>
            <person name="Grigoriev I.V."/>
            <person name="Hibbett D."/>
            <person name="Nagy L.G."/>
            <person name="Martin F.M."/>
        </authorList>
    </citation>
    <scope>NUCLEOTIDE SEQUENCE</scope>
    <source>
        <strain evidence="11">UP504</strain>
    </source>
</reference>
<dbReference type="GO" id="GO:0005634">
    <property type="term" value="C:nucleus"/>
    <property type="evidence" value="ECO:0007669"/>
    <property type="project" value="UniProtKB-ARBA"/>
</dbReference>
<dbReference type="InterPro" id="IPR002130">
    <property type="entry name" value="Cyclophilin-type_PPIase_dom"/>
</dbReference>
<dbReference type="EC" id="5.2.1.8" evidence="3"/>
<dbReference type="InterPro" id="IPR029000">
    <property type="entry name" value="Cyclophilin-like_dom_sf"/>
</dbReference>